<dbReference type="KEGG" id="dtx:ATSB10_37740"/>
<dbReference type="OrthoDB" id="6706661at2"/>
<evidence type="ECO:0000313" key="1">
    <source>
        <dbReference type="EMBL" id="AND71228.1"/>
    </source>
</evidence>
<evidence type="ECO:0000313" key="2">
    <source>
        <dbReference type="Proteomes" id="UP000077255"/>
    </source>
</evidence>
<dbReference type="RefSeq" id="WP_063674159.1">
    <property type="nucleotide sequence ID" value="NZ_CP014841.1"/>
</dbReference>
<dbReference type="PATRIC" id="fig|445710.3.peg.3772"/>
<proteinExistence type="predicted"/>
<accession>A0A160N669</accession>
<dbReference type="Proteomes" id="UP000077255">
    <property type="component" value="Chromosome"/>
</dbReference>
<protein>
    <submittedName>
        <fullName evidence="1">Uncharacterized protein</fullName>
    </submittedName>
</protein>
<organism evidence="1 2">
    <name type="scientific">Dyella thiooxydans</name>
    <dbReference type="NCBI Taxonomy" id="445710"/>
    <lineage>
        <taxon>Bacteria</taxon>
        <taxon>Pseudomonadati</taxon>
        <taxon>Pseudomonadota</taxon>
        <taxon>Gammaproteobacteria</taxon>
        <taxon>Lysobacterales</taxon>
        <taxon>Rhodanobacteraceae</taxon>
        <taxon>Dyella</taxon>
    </lineage>
</organism>
<dbReference type="AlphaFoldDB" id="A0A160N669"/>
<reference evidence="1 2" key="1">
    <citation type="submission" date="2016-02" db="EMBL/GenBank/DDBJ databases">
        <title>Complete genome sequencing and analysis of ATSB10, Dyella thiooxydans isolated from rhizosphere soil of sunflower (Helianthus annuus L.).</title>
        <authorList>
            <person name="Lee Y."/>
            <person name="Hwangbo K."/>
            <person name="Chung H."/>
            <person name="Yoo J."/>
            <person name="Kim K.Y."/>
            <person name="Sa T.M."/>
            <person name="Um Y."/>
            <person name="Madhaiyan M."/>
        </authorList>
    </citation>
    <scope>NUCLEOTIDE SEQUENCE [LARGE SCALE GENOMIC DNA]</scope>
    <source>
        <strain evidence="1 2">ATSB10</strain>
    </source>
</reference>
<keyword evidence="2" id="KW-1185">Reference proteome</keyword>
<dbReference type="STRING" id="445710.ATSB10_37740"/>
<gene>
    <name evidence="1" type="ORF">ATSB10_37740</name>
</gene>
<dbReference type="EMBL" id="CP014841">
    <property type="protein sequence ID" value="AND71228.1"/>
    <property type="molecule type" value="Genomic_DNA"/>
</dbReference>
<name>A0A160N669_9GAMM</name>
<sequence>MNGRQLGLAFATLLVVWGGMHWWRHDRPVHDDPGVLAPDPPEQVDLDTPAQLTRDDLTLTTRAHFELTARVLSREDYRFDEGASLAPTDLALGWGRMSDSAVLERIRITQGSRFYYWHVDDFPIPRREIERSSANMHIIPADAGVRGMLSRVRAGEVVHIEGFLVDARRPDGWQWHTSLTRDDTGNGACELVYVESLVIDR</sequence>